<evidence type="ECO:0008006" key="3">
    <source>
        <dbReference type="Google" id="ProtNLM"/>
    </source>
</evidence>
<dbReference type="SUPFAM" id="SSF52047">
    <property type="entry name" value="RNI-like"/>
    <property type="match status" value="1"/>
</dbReference>
<name>A0A7C8VPC5_ORBOL</name>
<reference evidence="1 2" key="1">
    <citation type="submission" date="2020-01" db="EMBL/GenBank/DDBJ databases">
        <authorList>
            <person name="Palmer J.M."/>
        </authorList>
    </citation>
    <scope>NUCLEOTIDE SEQUENCE [LARGE SCALE GENOMIC DNA]</scope>
    <source>
        <strain evidence="1 2">TWF970</strain>
    </source>
</reference>
<accession>A0A7C8VPC5</accession>
<dbReference type="Gene3D" id="3.80.10.10">
    <property type="entry name" value="Ribonuclease Inhibitor"/>
    <property type="match status" value="1"/>
</dbReference>
<sequence>MASITTLPTELLDQIANESLDQDDLLALRSTCKILNRKLQEAHLNFIFSCRRVFLIPASLENLIKISKHPSGVNLRVRKIIISKFIPYTKPYPKTEWKYKGLQSQKTITNTIIKTTDAHSDELFDFYENNQYLVLLTIAFSNLPNIKALSFEFEDFEDLRRSEINLIYPNLGYGPGVQGDAASKAHVHDLSRFIAENTSDWYEFEDQSPASEDILSLVLYIAVATGIKSIERIDDADGDWSGLKKDQIVLKPSYLKPFVSTFSNLRTLHLTIQIENNSTASFRFKQWIQAIGLNLEDLRIWNPSYADQSSPPVLLPAGMLKKLKIIQFWNFNFEIDDFITFINGSMGLRLLKLERCRFHDQIEDWYRLLKHLRRNHCALRKIVTHTEFEGDSFNGTRVTDLNITSSPGSEETVFQVETRSGRGVFGERTLKLKLDDQPGAVEFWDTINAERLRSHDIRSLRQTCHNLNAKLREFHYDALYHTQRIFIVPSFLENFIKVAKGRGARHTNRTRELTICLQMPYLSLVRREYISYAGTASIPFKELRDAQGANRMCSSPQQLELLNTVFSIFQNVRTVTFDNSPKMVPNYLELSLLYPKLQMQEDVLPLDRVRQPRIGWTDLVDEDRDADNWIWSGTLAVIASAEQSNITTIGFRNRSGARGIRISQFDRIPPSDMVLLKSGFTKLRRLELHVSLDDCYDDPCRGFGEWLENIGHQVEELYLSGTGNVYWAKEHRKLFLPTSAGLPKLTKLGIDLVTLDVDNLQSFLHHSPGLKALRMSGCWFQGTPTRRVSTFKLLKFACEELENLREFELQLFHSDSDDARIPHMAYELKALLLEVYGFWILEKTCIARVTRSEDDGVKVLDNIAAEIRRHPDMVDDERARVFWDSILERGFQCGGSDESDD</sequence>
<dbReference type="OrthoDB" id="5279008at2759"/>
<evidence type="ECO:0000313" key="1">
    <source>
        <dbReference type="EMBL" id="KAF3287407.1"/>
    </source>
</evidence>
<dbReference type="EMBL" id="JAABOJ010000004">
    <property type="protein sequence ID" value="KAF3287407.1"/>
    <property type="molecule type" value="Genomic_DNA"/>
</dbReference>
<dbReference type="Proteomes" id="UP000474640">
    <property type="component" value="Unassembled WGS sequence"/>
</dbReference>
<organism evidence="1 2">
    <name type="scientific">Orbilia oligospora</name>
    <name type="common">Nematode-trapping fungus</name>
    <name type="synonym">Arthrobotrys oligospora</name>
    <dbReference type="NCBI Taxonomy" id="2813651"/>
    <lineage>
        <taxon>Eukaryota</taxon>
        <taxon>Fungi</taxon>
        <taxon>Dikarya</taxon>
        <taxon>Ascomycota</taxon>
        <taxon>Pezizomycotina</taxon>
        <taxon>Orbiliomycetes</taxon>
        <taxon>Orbiliales</taxon>
        <taxon>Orbiliaceae</taxon>
        <taxon>Orbilia</taxon>
    </lineage>
</organism>
<comment type="caution">
    <text evidence="1">The sequence shown here is derived from an EMBL/GenBank/DDBJ whole genome shotgun (WGS) entry which is preliminary data.</text>
</comment>
<dbReference type="AlphaFoldDB" id="A0A7C8VPC5"/>
<protein>
    <recommendedName>
        <fullName evidence="3">F-box domain-containing protein</fullName>
    </recommendedName>
</protein>
<evidence type="ECO:0000313" key="2">
    <source>
        <dbReference type="Proteomes" id="UP000474640"/>
    </source>
</evidence>
<proteinExistence type="predicted"/>
<dbReference type="InterPro" id="IPR032675">
    <property type="entry name" value="LRR_dom_sf"/>
</dbReference>
<gene>
    <name evidence="1" type="ORF">TWF970_007131</name>
</gene>